<feature type="domain" description="AsmA" evidence="2">
    <location>
        <begin position="517"/>
        <end position="711"/>
    </location>
</feature>
<dbReference type="Pfam" id="PF05170">
    <property type="entry name" value="AsmA"/>
    <property type="match status" value="2"/>
</dbReference>
<evidence type="ECO:0000313" key="3">
    <source>
        <dbReference type="EMBL" id="KFF16376.1"/>
    </source>
</evidence>
<dbReference type="EMBL" id="JPRM01000015">
    <property type="protein sequence ID" value="KFF16376.1"/>
    <property type="molecule type" value="Genomic_DNA"/>
</dbReference>
<dbReference type="OrthoDB" id="1489065at2"/>
<accession>A0A086AI62</accession>
<reference evidence="4 6" key="2">
    <citation type="submission" date="2016-11" db="EMBL/GenBank/DDBJ databases">
        <title>Whole genomes of Flavobacteriaceae.</title>
        <authorList>
            <person name="Stine C."/>
            <person name="Li C."/>
            <person name="Tadesse D."/>
        </authorList>
    </citation>
    <scope>NUCLEOTIDE SEQUENCE [LARGE SCALE GENOMIC DNA]</scope>
    <source>
        <strain evidence="4 6">ATCC 29551</strain>
    </source>
</reference>
<dbReference type="InterPro" id="IPR052894">
    <property type="entry name" value="AsmA-related"/>
</dbReference>
<keyword evidence="6" id="KW-1185">Reference proteome</keyword>
<dbReference type="GO" id="GO:0005886">
    <property type="term" value="C:plasma membrane"/>
    <property type="evidence" value="ECO:0007669"/>
    <property type="project" value="TreeGrafter"/>
</dbReference>
<keyword evidence="1" id="KW-0472">Membrane</keyword>
<evidence type="ECO:0000313" key="5">
    <source>
        <dbReference type="Proteomes" id="UP000028712"/>
    </source>
</evidence>
<proteinExistence type="predicted"/>
<dbReference type="EMBL" id="MUGY01000004">
    <property type="protein sequence ID" value="OXA96607.1"/>
    <property type="molecule type" value="Genomic_DNA"/>
</dbReference>
<evidence type="ECO:0000259" key="2">
    <source>
        <dbReference type="Pfam" id="PF05170"/>
    </source>
</evidence>
<sequence length="823" mass="92144">MKQIIDKIKYFVQTSNFKKYAKRIGIFFLSLIALLLLASGGLAYYFNHNKDKIVVKINDKINDNISGTIHIGDIHYKFLTGFPNLTLGLKDVELKDSLWAIHKRTFLTAKEIEVRLNIWSLVSDKIDFHKIEINDATLDLYKGPNGITNSDIFRKKPKKDKKESGKTTLVDEISMTNVHFISENKPRNKLFDFEVAALKAKIDYDGSDWSTNLFVDTNVKSMAFNTEKGSFAKDKRIRGIIAVTYDTDKNKITANVDGLEIGGDKFDVKSYFDVGKTSSNFGIEIKTRILWKNATYLLANNISSKLKWYDLKDPIGVTCTIDGDLNSEGDPKINVVAEIKDNELRIPDGLISDCTFNGKFTNILKEELGCYDSNSAVIIHGFKGAYNTIPFEIPDAMIHNFDKPVATGNLNANFDVTKLNNIINADLMRFSNGQAKVDFKFECDIVDLYFRKPKFIGSVRVGNTSLKYIPKGLTFEKTDIQLDFTEQALVIKKFAFKDRHNTIFVEGRVDNFLNLYYDAPEKMLVDWKIYSPSIDIKQFLGVIAATQKNKQPSKKPANHQSFSDQLHTVINKCQVVLQLNMDKLVYAKLAATNAKATIRLTNSNVTVQNGFLQTAGGTIDFSAVLSPNGKKYNFKSEAQVTNVDITKFLTSFNNFDIKSFDAKDIKGKLTSKASVAGIMDSGGDLIKNSVTGNVNFKVNNGALVNFEPIVKIGKFAFPFRDVKNITFSNLSGDVILRGQNIDVNSLRVSSSVLNFDVAGIYSLGHDTNLALTIPLRNSKNDVKLATKAERDAVRNRGIVLHLLAVDDGGKIKIKWGKKDEKNK</sequence>
<feature type="domain" description="AsmA" evidence="2">
    <location>
        <begin position="23"/>
        <end position="150"/>
    </location>
</feature>
<keyword evidence="1" id="KW-0812">Transmembrane</keyword>
<dbReference type="Proteomes" id="UP000198424">
    <property type="component" value="Unassembled WGS sequence"/>
</dbReference>
<feature type="transmembrane region" description="Helical" evidence="1">
    <location>
        <begin position="24"/>
        <end position="46"/>
    </location>
</feature>
<evidence type="ECO:0000313" key="4">
    <source>
        <dbReference type="EMBL" id="OXA96607.1"/>
    </source>
</evidence>
<dbReference type="PANTHER" id="PTHR30441:SF8">
    <property type="entry name" value="DUF748 DOMAIN-CONTAINING PROTEIN"/>
    <property type="match status" value="1"/>
</dbReference>
<dbReference type="RefSeq" id="WP_035622050.1">
    <property type="nucleotide sequence ID" value="NZ_JBEWQG010000001.1"/>
</dbReference>
<gene>
    <name evidence="4" type="ORF">B0A62_04930</name>
    <name evidence="3" type="ORF">IW20_11545</name>
</gene>
<organism evidence="3 5">
    <name type="scientific">Flavobacterium hydatis</name>
    <name type="common">Cytophaga aquatilis</name>
    <dbReference type="NCBI Taxonomy" id="991"/>
    <lineage>
        <taxon>Bacteria</taxon>
        <taxon>Pseudomonadati</taxon>
        <taxon>Bacteroidota</taxon>
        <taxon>Flavobacteriia</taxon>
        <taxon>Flavobacteriales</taxon>
        <taxon>Flavobacteriaceae</taxon>
        <taxon>Flavobacterium</taxon>
    </lineage>
</organism>
<dbReference type="PANTHER" id="PTHR30441">
    <property type="entry name" value="DUF748 DOMAIN-CONTAINING PROTEIN"/>
    <property type="match status" value="1"/>
</dbReference>
<reference evidence="3 5" key="1">
    <citation type="submission" date="2014-07" db="EMBL/GenBank/DDBJ databases">
        <title>Genome of Flavobacterium hydatis DSM 2063.</title>
        <authorList>
            <person name="Pipes S.E."/>
            <person name="Stropko S.J."/>
            <person name="Newman J.D."/>
        </authorList>
    </citation>
    <scope>NUCLEOTIDE SEQUENCE [LARGE SCALE GENOMIC DNA]</scope>
    <source>
        <strain evidence="3 5">DSM 2063</strain>
    </source>
</reference>
<protein>
    <recommendedName>
        <fullName evidence="2">AsmA domain-containing protein</fullName>
    </recommendedName>
</protein>
<dbReference type="STRING" id="991.IW20_11545"/>
<dbReference type="InterPro" id="IPR007844">
    <property type="entry name" value="AsmA"/>
</dbReference>
<keyword evidence="1" id="KW-1133">Transmembrane helix</keyword>
<comment type="caution">
    <text evidence="3">The sequence shown here is derived from an EMBL/GenBank/DDBJ whole genome shotgun (WGS) entry which is preliminary data.</text>
</comment>
<dbReference type="AlphaFoldDB" id="A0A086AI62"/>
<dbReference type="Proteomes" id="UP000028712">
    <property type="component" value="Unassembled WGS sequence"/>
</dbReference>
<evidence type="ECO:0000313" key="6">
    <source>
        <dbReference type="Proteomes" id="UP000198424"/>
    </source>
</evidence>
<dbReference type="GO" id="GO:0090313">
    <property type="term" value="P:regulation of protein targeting to membrane"/>
    <property type="evidence" value="ECO:0007669"/>
    <property type="project" value="TreeGrafter"/>
</dbReference>
<dbReference type="eggNOG" id="COG2982">
    <property type="taxonomic scope" value="Bacteria"/>
</dbReference>
<evidence type="ECO:0000256" key="1">
    <source>
        <dbReference type="SAM" id="Phobius"/>
    </source>
</evidence>
<name>A0A086AI62_FLAHY</name>